<feature type="region of interest" description="Disordered" evidence="10">
    <location>
        <begin position="188"/>
        <end position="213"/>
    </location>
</feature>
<evidence type="ECO:0000256" key="10">
    <source>
        <dbReference type="SAM" id="MobiDB-lite"/>
    </source>
</evidence>
<keyword evidence="4 8" id="KW-0460">Magnesium</keyword>
<dbReference type="GO" id="GO:0005525">
    <property type="term" value="F:GTP binding"/>
    <property type="evidence" value="ECO:0007669"/>
    <property type="project" value="UniProtKB-UniRule"/>
</dbReference>
<feature type="binding site" evidence="8">
    <location>
        <position position="261"/>
    </location>
    <ligand>
        <name>Mg(2+)</name>
        <dbReference type="ChEBI" id="CHEBI:18420"/>
    </ligand>
</feature>
<dbReference type="Gene3D" id="6.10.250.2860">
    <property type="match status" value="1"/>
</dbReference>
<comment type="function">
    <text evidence="6">GTPase that associates with the 50S ribosomal subunit and may have a role during protein synthesis or ribosome biogenesis.</text>
</comment>
<dbReference type="Pfam" id="PF13167">
    <property type="entry name" value="GTP-bdg_N"/>
    <property type="match status" value="1"/>
</dbReference>
<dbReference type="GO" id="GO:0005737">
    <property type="term" value="C:cytoplasm"/>
    <property type="evidence" value="ECO:0007669"/>
    <property type="project" value="UniProtKB-SubCell"/>
</dbReference>
<feature type="binding site" evidence="7">
    <location>
        <begin position="254"/>
        <end position="261"/>
    </location>
    <ligand>
        <name>GTP</name>
        <dbReference type="ChEBI" id="CHEBI:37565"/>
    </ligand>
</feature>
<dbReference type="GO" id="GO:0003924">
    <property type="term" value="F:GTPase activity"/>
    <property type="evidence" value="ECO:0007669"/>
    <property type="project" value="UniProtKB-UniRule"/>
</dbReference>
<dbReference type="NCBIfam" id="TIGR03156">
    <property type="entry name" value="GTP_HflX"/>
    <property type="match status" value="1"/>
</dbReference>
<dbReference type="InterPro" id="IPR032305">
    <property type="entry name" value="GTP-bd_M"/>
</dbReference>
<keyword evidence="2 8" id="KW-0479">Metal-binding</keyword>
<feature type="domain" description="Hflx-type G" evidence="11">
    <location>
        <begin position="248"/>
        <end position="418"/>
    </location>
</feature>
<dbReference type="InterPro" id="IPR025121">
    <property type="entry name" value="GTPase_HflX_N"/>
</dbReference>
<dbReference type="InterPro" id="IPR030394">
    <property type="entry name" value="G_HFLX_dom"/>
</dbReference>
<dbReference type="PIRSF" id="PIRSF006809">
    <property type="entry name" value="GTP-binding_hflX_prd"/>
    <property type="match status" value="1"/>
</dbReference>
<comment type="cofactor">
    <cofactor evidence="8">
        <name>Mg(2+)</name>
        <dbReference type="ChEBI" id="CHEBI:18420"/>
    </cofactor>
</comment>
<dbReference type="HAMAP" id="MF_00900">
    <property type="entry name" value="GTPase_HflX"/>
    <property type="match status" value="1"/>
</dbReference>
<sequence>MFLLGAFIDDNGYPTLLTEENNLRIRRETQEKPRRAVVAAVQLPNVTDIEFEASLTELRELAKTLGFEVMRTFTQKRSGFDSTGYLGAGKREEIHQFVNNEFGAAKWMETEHTAAPEAGHIDVILVDHEISPTQARNLEKEIGCEVMDRTMVILEIFHRNARSPAARAQVEIARLGYMAPRLREMAKLAGPQGRQRSGVGGRGAGESHTELDRRKIRDRIAELQLEIVAMDAERQTQRARRQERRGLACVTLVGYTNAGKSTLMRALTGSEVLVANKLFATLDTTVRALHPESVPRVLVSDTVGFIKNLPHGLVASFKSTLDEALDASLLLHVIDASDPGFERQLEVTNEVLDEIGAQDVPRIRIFNKIDHVGDSVAQAECEAALRAKYPSCIVMSARRAEDIAKLHKAIVAFFQQDLVEDELFLPWSAQQLRSKIYESCKVLEERADGEGAFFRVRGEPTVVKGLREQFAQAR</sequence>
<feature type="binding site" evidence="7">
    <location>
        <begin position="367"/>
        <end position="370"/>
    </location>
    <ligand>
        <name>GTP</name>
        <dbReference type="ChEBI" id="CHEBI:37565"/>
    </ligand>
</feature>
<keyword evidence="13" id="KW-1185">Reference proteome</keyword>
<feature type="binding site" evidence="7">
    <location>
        <begin position="301"/>
        <end position="304"/>
    </location>
    <ligand>
        <name>GTP</name>
        <dbReference type="ChEBI" id="CHEBI:37565"/>
    </ligand>
</feature>
<proteinExistence type="inferred from homology"/>
<organism evidence="12 13">
    <name type="scientific">Nitrosovibrio tenuis</name>
    <dbReference type="NCBI Taxonomy" id="1233"/>
    <lineage>
        <taxon>Bacteria</taxon>
        <taxon>Pseudomonadati</taxon>
        <taxon>Pseudomonadota</taxon>
        <taxon>Betaproteobacteria</taxon>
        <taxon>Nitrosomonadales</taxon>
        <taxon>Nitrosomonadaceae</taxon>
        <taxon>Nitrosovibrio</taxon>
    </lineage>
</organism>
<keyword evidence="9" id="KW-0175">Coiled coil</keyword>
<dbReference type="InterPro" id="IPR016496">
    <property type="entry name" value="GTPase_HflX"/>
</dbReference>
<evidence type="ECO:0000256" key="9">
    <source>
        <dbReference type="SAM" id="Coils"/>
    </source>
</evidence>
<dbReference type="AlphaFoldDB" id="A0A1H7K2T3"/>
<dbReference type="SUPFAM" id="SSF52540">
    <property type="entry name" value="P-loop containing nucleoside triphosphate hydrolases"/>
    <property type="match status" value="1"/>
</dbReference>
<name>A0A1H7K2T3_9PROT</name>
<evidence type="ECO:0000256" key="5">
    <source>
        <dbReference type="ARBA" id="ARBA00023134"/>
    </source>
</evidence>
<dbReference type="Gene3D" id="3.40.50.300">
    <property type="entry name" value="P-loop containing nucleotide triphosphate hydrolases"/>
    <property type="match status" value="1"/>
</dbReference>
<dbReference type="PROSITE" id="PS51705">
    <property type="entry name" value="G_HFLX"/>
    <property type="match status" value="1"/>
</dbReference>
<dbReference type="InterPro" id="IPR006073">
    <property type="entry name" value="GTP-bd"/>
</dbReference>
<evidence type="ECO:0000259" key="11">
    <source>
        <dbReference type="PROSITE" id="PS51705"/>
    </source>
</evidence>
<dbReference type="PRINTS" id="PR00326">
    <property type="entry name" value="GTP1OBG"/>
</dbReference>
<comment type="subunit">
    <text evidence="6">Monomer. Associates with the 50S ribosomal subunit.</text>
</comment>
<dbReference type="STRING" id="1233.SAMN05216387_10387"/>
<evidence type="ECO:0000313" key="12">
    <source>
        <dbReference type="EMBL" id="SEK81072.1"/>
    </source>
</evidence>
<dbReference type="Gene3D" id="3.40.50.11060">
    <property type="entry name" value="GTPase HflX, N-terminal domain"/>
    <property type="match status" value="1"/>
</dbReference>
<keyword evidence="3 6" id="KW-0547">Nucleotide-binding</keyword>
<evidence type="ECO:0000256" key="3">
    <source>
        <dbReference type="ARBA" id="ARBA00022741"/>
    </source>
</evidence>
<dbReference type="PANTHER" id="PTHR10229:SF0">
    <property type="entry name" value="GTP-BINDING PROTEIN 6-RELATED"/>
    <property type="match status" value="1"/>
</dbReference>
<evidence type="ECO:0000256" key="1">
    <source>
        <dbReference type="ARBA" id="ARBA00022490"/>
    </source>
</evidence>
<dbReference type="EMBL" id="FOBH01000003">
    <property type="protein sequence ID" value="SEK81072.1"/>
    <property type="molecule type" value="Genomic_DNA"/>
</dbReference>
<evidence type="ECO:0000256" key="8">
    <source>
        <dbReference type="PIRSR" id="PIRSR006809-2"/>
    </source>
</evidence>
<dbReference type="InterPro" id="IPR027417">
    <property type="entry name" value="P-loop_NTPase"/>
</dbReference>
<evidence type="ECO:0000256" key="4">
    <source>
        <dbReference type="ARBA" id="ARBA00022842"/>
    </source>
</evidence>
<feature type="coiled-coil region" evidence="9">
    <location>
        <begin position="213"/>
        <end position="240"/>
    </location>
</feature>
<evidence type="ECO:0000256" key="2">
    <source>
        <dbReference type="ARBA" id="ARBA00022723"/>
    </source>
</evidence>
<dbReference type="GO" id="GO:0043022">
    <property type="term" value="F:ribosome binding"/>
    <property type="evidence" value="ECO:0007669"/>
    <property type="project" value="TreeGrafter"/>
</dbReference>
<reference evidence="12 13" key="1">
    <citation type="submission" date="2016-10" db="EMBL/GenBank/DDBJ databases">
        <authorList>
            <person name="de Groot N.N."/>
        </authorList>
    </citation>
    <scope>NUCLEOTIDE SEQUENCE [LARGE SCALE GENOMIC DNA]</scope>
    <source>
        <strain evidence="12 13">Nv1</strain>
    </source>
</reference>
<comment type="subcellular location">
    <subcellularLocation>
        <location evidence="6">Cytoplasm</location>
    </subcellularLocation>
    <text evidence="6">May associate with membranes.</text>
</comment>
<comment type="similarity">
    <text evidence="6">Belongs to the TRAFAC class OBG-HflX-like GTPase superfamily. HflX GTPase family.</text>
</comment>
<dbReference type="Pfam" id="PF16360">
    <property type="entry name" value="GTP-bdg_M"/>
    <property type="match status" value="1"/>
</dbReference>
<dbReference type="GO" id="GO:0046872">
    <property type="term" value="F:metal ion binding"/>
    <property type="evidence" value="ECO:0007669"/>
    <property type="project" value="UniProtKB-KW"/>
</dbReference>
<feature type="binding site" evidence="8">
    <location>
        <position position="281"/>
    </location>
    <ligand>
        <name>Mg(2+)</name>
        <dbReference type="ChEBI" id="CHEBI:18420"/>
    </ligand>
</feature>
<dbReference type="InterPro" id="IPR042108">
    <property type="entry name" value="GTPase_HflX_N_sf"/>
</dbReference>
<evidence type="ECO:0000256" key="6">
    <source>
        <dbReference type="HAMAP-Rule" id="MF_00900"/>
    </source>
</evidence>
<evidence type="ECO:0000256" key="7">
    <source>
        <dbReference type="PIRSR" id="PIRSR006809-1"/>
    </source>
</evidence>
<evidence type="ECO:0000313" key="13">
    <source>
        <dbReference type="Proteomes" id="UP000198620"/>
    </source>
</evidence>
<keyword evidence="1 6" id="KW-0963">Cytoplasm</keyword>
<dbReference type="Pfam" id="PF01926">
    <property type="entry name" value="MMR_HSR1"/>
    <property type="match status" value="1"/>
</dbReference>
<feature type="binding site" evidence="7">
    <location>
        <begin position="396"/>
        <end position="398"/>
    </location>
    <ligand>
        <name>GTP</name>
        <dbReference type="ChEBI" id="CHEBI:37565"/>
    </ligand>
</feature>
<feature type="binding site" evidence="7">
    <location>
        <begin position="279"/>
        <end position="283"/>
    </location>
    <ligand>
        <name>GTP</name>
        <dbReference type="ChEBI" id="CHEBI:37565"/>
    </ligand>
</feature>
<dbReference type="PANTHER" id="PTHR10229">
    <property type="entry name" value="GTP-BINDING PROTEIN HFLX"/>
    <property type="match status" value="1"/>
</dbReference>
<dbReference type="FunFam" id="3.40.50.11060:FF:000001">
    <property type="entry name" value="GTPase HflX"/>
    <property type="match status" value="1"/>
</dbReference>
<dbReference type="Proteomes" id="UP000198620">
    <property type="component" value="Unassembled WGS sequence"/>
</dbReference>
<accession>A0A1H7K2T3</accession>
<dbReference type="CDD" id="cd01878">
    <property type="entry name" value="HflX"/>
    <property type="match status" value="1"/>
</dbReference>
<gene>
    <name evidence="6" type="primary">hflX</name>
    <name evidence="12" type="ORF">SAMN05216387_10387</name>
</gene>
<protein>
    <recommendedName>
        <fullName evidence="6">GTPase HflX</fullName>
    </recommendedName>
    <alternativeName>
        <fullName evidence="6">GTP-binding protein HflX</fullName>
    </alternativeName>
</protein>
<keyword evidence="5 6" id="KW-0342">GTP-binding</keyword>